<dbReference type="InterPro" id="IPR029030">
    <property type="entry name" value="Caspase-like_dom_sf"/>
</dbReference>
<dbReference type="SUPFAM" id="SSF52129">
    <property type="entry name" value="Caspase-like"/>
    <property type="match status" value="1"/>
</dbReference>
<sequence>MSSHKEKTNQQTQEAMFRYKKCRNQNKGEAQIICCNCKGEFHVPPTTTTYRCPRCQAITASSSRNVQSNKDRGNEMGLVKSSFPTKNIIKSDHISQNASKSEYVLNRSPRSFSLVCSFSPSGRSNKRAVLCGVTYRKKRYRLKGPVNDVANMRELLVKVFDFPTECIHELTEEKQCVNFHPTKTNILRELEWLVEGCQKGDSLVFYFSGHGIQETDSKEDEIDAMDESICPVDFLHEGTILDNELNSILVWPLVEGVTLHVIADTCHSGTVLDLSYVYDPEKFTWKNNKPPSKEPSRKNPSGGRAICVSACQDHQMAADTSAFKGKGMNGVMTYLFTKVIKQKPDITYGGLMEQMGKEIEEIMRNNCRPSFLQHMFRPRIVQDTVISSSEEFDLFGTIFTL</sequence>
<dbReference type="AlphaFoldDB" id="A0AAE1JN27"/>
<dbReference type="InterPro" id="IPR011600">
    <property type="entry name" value="Pept_C14_caspase"/>
</dbReference>
<dbReference type="EMBL" id="JAWXYG010000005">
    <property type="protein sequence ID" value="KAK4271262.1"/>
    <property type="molecule type" value="Genomic_DNA"/>
</dbReference>
<dbReference type="GO" id="GO:0006508">
    <property type="term" value="P:proteolysis"/>
    <property type="evidence" value="ECO:0007669"/>
    <property type="project" value="InterPro"/>
</dbReference>
<feature type="domain" description="Peptidase C14 caspase" evidence="2">
    <location>
        <begin position="126"/>
        <end position="377"/>
    </location>
</feature>
<dbReference type="Gene3D" id="3.40.50.12660">
    <property type="match status" value="1"/>
</dbReference>
<evidence type="ECO:0000256" key="1">
    <source>
        <dbReference type="ARBA" id="ARBA00009005"/>
    </source>
</evidence>
<keyword evidence="4" id="KW-1185">Reference proteome</keyword>
<reference evidence="3" key="1">
    <citation type="submission" date="2023-10" db="EMBL/GenBank/DDBJ databases">
        <title>Chromosome-level genome of the transformable northern wattle, Acacia crassicarpa.</title>
        <authorList>
            <person name="Massaro I."/>
            <person name="Sinha N.R."/>
            <person name="Poethig S."/>
            <person name="Leichty A.R."/>
        </authorList>
    </citation>
    <scope>NUCLEOTIDE SEQUENCE</scope>
    <source>
        <strain evidence="3">Acra3RX</strain>
        <tissue evidence="3">Leaf</tissue>
    </source>
</reference>
<gene>
    <name evidence="3" type="ORF">QN277_019979</name>
</gene>
<dbReference type="GO" id="GO:0004197">
    <property type="term" value="F:cysteine-type endopeptidase activity"/>
    <property type="evidence" value="ECO:0007669"/>
    <property type="project" value="InterPro"/>
</dbReference>
<evidence type="ECO:0000313" key="3">
    <source>
        <dbReference type="EMBL" id="KAK4271262.1"/>
    </source>
</evidence>
<evidence type="ECO:0000313" key="4">
    <source>
        <dbReference type="Proteomes" id="UP001293593"/>
    </source>
</evidence>
<dbReference type="Pfam" id="PF00656">
    <property type="entry name" value="Peptidase_C14"/>
    <property type="match status" value="1"/>
</dbReference>
<dbReference type="GO" id="GO:0005737">
    <property type="term" value="C:cytoplasm"/>
    <property type="evidence" value="ECO:0007669"/>
    <property type="project" value="TreeGrafter"/>
</dbReference>
<comment type="similarity">
    <text evidence="1">Belongs to the peptidase C14B family.</text>
</comment>
<comment type="caution">
    <text evidence="3">The sequence shown here is derived from an EMBL/GenBank/DDBJ whole genome shotgun (WGS) entry which is preliminary data.</text>
</comment>
<organism evidence="3 4">
    <name type="scientific">Acacia crassicarpa</name>
    <name type="common">northern wattle</name>
    <dbReference type="NCBI Taxonomy" id="499986"/>
    <lineage>
        <taxon>Eukaryota</taxon>
        <taxon>Viridiplantae</taxon>
        <taxon>Streptophyta</taxon>
        <taxon>Embryophyta</taxon>
        <taxon>Tracheophyta</taxon>
        <taxon>Spermatophyta</taxon>
        <taxon>Magnoliopsida</taxon>
        <taxon>eudicotyledons</taxon>
        <taxon>Gunneridae</taxon>
        <taxon>Pentapetalae</taxon>
        <taxon>rosids</taxon>
        <taxon>fabids</taxon>
        <taxon>Fabales</taxon>
        <taxon>Fabaceae</taxon>
        <taxon>Caesalpinioideae</taxon>
        <taxon>mimosoid clade</taxon>
        <taxon>Acacieae</taxon>
        <taxon>Acacia</taxon>
    </lineage>
</organism>
<dbReference type="InterPro" id="IPR050452">
    <property type="entry name" value="Metacaspase"/>
</dbReference>
<proteinExistence type="inferred from homology"/>
<accession>A0AAE1JN27</accession>
<dbReference type="PANTHER" id="PTHR48104:SF2">
    <property type="entry name" value="METACASPASE-1-LIKE ISOFORM X1"/>
    <property type="match status" value="1"/>
</dbReference>
<dbReference type="PANTHER" id="PTHR48104">
    <property type="entry name" value="METACASPASE-4"/>
    <property type="match status" value="1"/>
</dbReference>
<protein>
    <recommendedName>
        <fullName evidence="2">Peptidase C14 caspase domain-containing protein</fullName>
    </recommendedName>
</protein>
<dbReference type="Proteomes" id="UP001293593">
    <property type="component" value="Unassembled WGS sequence"/>
</dbReference>
<name>A0AAE1JN27_9FABA</name>
<evidence type="ECO:0000259" key="2">
    <source>
        <dbReference type="Pfam" id="PF00656"/>
    </source>
</evidence>